<comment type="subcellular location">
    <subcellularLocation>
        <location evidence="1">Cell membrane</location>
        <topology evidence="1">Multi-pass membrane protein</topology>
    </subcellularLocation>
</comment>
<keyword evidence="4 7" id="KW-0812">Transmembrane</keyword>
<dbReference type="Proteomes" id="UP001596514">
    <property type="component" value="Unassembled WGS sequence"/>
</dbReference>
<comment type="similarity">
    <text evidence="2">Belongs to the DoxX family.</text>
</comment>
<evidence type="ECO:0000256" key="4">
    <source>
        <dbReference type="ARBA" id="ARBA00022692"/>
    </source>
</evidence>
<keyword evidence="9" id="KW-1185">Reference proteome</keyword>
<feature type="transmembrane region" description="Helical" evidence="7">
    <location>
        <begin position="51"/>
        <end position="70"/>
    </location>
</feature>
<protein>
    <submittedName>
        <fullName evidence="8">DoxX family protein</fullName>
    </submittedName>
</protein>
<evidence type="ECO:0000256" key="1">
    <source>
        <dbReference type="ARBA" id="ARBA00004651"/>
    </source>
</evidence>
<dbReference type="PANTHER" id="PTHR33452:SF4">
    <property type="entry name" value="BLL4328 PROTEIN"/>
    <property type="match status" value="1"/>
</dbReference>
<feature type="transmembrane region" description="Helical" evidence="7">
    <location>
        <begin position="75"/>
        <end position="92"/>
    </location>
</feature>
<dbReference type="InterPro" id="IPR051907">
    <property type="entry name" value="DoxX-like_oxidoreductase"/>
</dbReference>
<organism evidence="8 9">
    <name type="scientific">Streptosporangium amethystogenes subsp. fukuiense</name>
    <dbReference type="NCBI Taxonomy" id="698418"/>
    <lineage>
        <taxon>Bacteria</taxon>
        <taxon>Bacillati</taxon>
        <taxon>Actinomycetota</taxon>
        <taxon>Actinomycetes</taxon>
        <taxon>Streptosporangiales</taxon>
        <taxon>Streptosporangiaceae</taxon>
        <taxon>Streptosporangium</taxon>
    </lineage>
</organism>
<keyword evidence="3" id="KW-1003">Cell membrane</keyword>
<proteinExistence type="inferred from homology"/>
<dbReference type="RefSeq" id="WP_343974588.1">
    <property type="nucleotide sequence ID" value="NZ_BAAAGK010000125.1"/>
</dbReference>
<feature type="transmembrane region" description="Helical" evidence="7">
    <location>
        <begin position="12"/>
        <end position="31"/>
    </location>
</feature>
<dbReference type="EMBL" id="JBHTEE010000001">
    <property type="protein sequence ID" value="MFC7598732.1"/>
    <property type="molecule type" value="Genomic_DNA"/>
</dbReference>
<keyword evidence="6 7" id="KW-0472">Membrane</keyword>
<comment type="caution">
    <text evidence="8">The sequence shown here is derived from an EMBL/GenBank/DDBJ whole genome shotgun (WGS) entry which is preliminary data.</text>
</comment>
<dbReference type="PANTHER" id="PTHR33452">
    <property type="entry name" value="OXIDOREDUCTASE CATD-RELATED"/>
    <property type="match status" value="1"/>
</dbReference>
<accession>A0ABW2SRS5</accession>
<evidence type="ECO:0000313" key="8">
    <source>
        <dbReference type="EMBL" id="MFC7598732.1"/>
    </source>
</evidence>
<evidence type="ECO:0000313" key="9">
    <source>
        <dbReference type="Proteomes" id="UP001596514"/>
    </source>
</evidence>
<evidence type="ECO:0000256" key="7">
    <source>
        <dbReference type="SAM" id="Phobius"/>
    </source>
</evidence>
<name>A0ABW2SRS5_9ACTN</name>
<feature type="transmembrane region" description="Helical" evidence="7">
    <location>
        <begin position="104"/>
        <end position="125"/>
    </location>
</feature>
<sequence length="151" mass="16237">MQINRFDGPVLSLFRIVTSLLFLCHGLASMFGVFGGNRGTGQALAFGAWPGWWAALIQVVCGGLVLAGFLTRVNATLASGSMAYAYFVVHLPQDFMPLRNGGELAALFCWSFLIIAVLGPGPWAIDALLRRRRDALTVPRPIHAPAHAEGT</sequence>
<gene>
    <name evidence="8" type="ORF">ACFQVD_01280</name>
</gene>
<evidence type="ECO:0000256" key="3">
    <source>
        <dbReference type="ARBA" id="ARBA00022475"/>
    </source>
</evidence>
<dbReference type="Pfam" id="PF07681">
    <property type="entry name" value="DoxX"/>
    <property type="match status" value="1"/>
</dbReference>
<reference evidence="9" key="1">
    <citation type="journal article" date="2019" name="Int. J. Syst. Evol. Microbiol.">
        <title>The Global Catalogue of Microorganisms (GCM) 10K type strain sequencing project: providing services to taxonomists for standard genome sequencing and annotation.</title>
        <authorList>
            <consortium name="The Broad Institute Genomics Platform"/>
            <consortium name="The Broad Institute Genome Sequencing Center for Infectious Disease"/>
            <person name="Wu L."/>
            <person name="Ma J."/>
        </authorList>
    </citation>
    <scope>NUCLEOTIDE SEQUENCE [LARGE SCALE GENOMIC DNA]</scope>
    <source>
        <strain evidence="9">JCM 10083</strain>
    </source>
</reference>
<evidence type="ECO:0000256" key="2">
    <source>
        <dbReference type="ARBA" id="ARBA00006679"/>
    </source>
</evidence>
<evidence type="ECO:0000256" key="6">
    <source>
        <dbReference type="ARBA" id="ARBA00023136"/>
    </source>
</evidence>
<evidence type="ECO:0000256" key="5">
    <source>
        <dbReference type="ARBA" id="ARBA00022989"/>
    </source>
</evidence>
<keyword evidence="5 7" id="KW-1133">Transmembrane helix</keyword>
<dbReference type="InterPro" id="IPR032808">
    <property type="entry name" value="DoxX"/>
</dbReference>